<organism evidence="2 3">
    <name type="scientific">Syncephalastrum racemosum</name>
    <name type="common">Filamentous fungus</name>
    <dbReference type="NCBI Taxonomy" id="13706"/>
    <lineage>
        <taxon>Eukaryota</taxon>
        <taxon>Fungi</taxon>
        <taxon>Fungi incertae sedis</taxon>
        <taxon>Mucoromycota</taxon>
        <taxon>Mucoromycotina</taxon>
        <taxon>Mucoromycetes</taxon>
        <taxon>Mucorales</taxon>
        <taxon>Syncephalastraceae</taxon>
        <taxon>Syncephalastrum</taxon>
    </lineage>
</organism>
<feature type="compositionally biased region" description="Low complexity" evidence="1">
    <location>
        <begin position="143"/>
        <end position="160"/>
    </location>
</feature>
<comment type="caution">
    <text evidence="2">The sequence shown here is derived from an EMBL/GenBank/DDBJ whole genome shotgun (WGS) entry which is preliminary data.</text>
</comment>
<protein>
    <submittedName>
        <fullName evidence="2">Uncharacterized protein</fullName>
    </submittedName>
</protein>
<dbReference type="EMBL" id="MCGN01000012">
    <property type="protein sequence ID" value="ORY90475.1"/>
    <property type="molecule type" value="Genomic_DNA"/>
</dbReference>
<evidence type="ECO:0000313" key="2">
    <source>
        <dbReference type="EMBL" id="ORY90475.1"/>
    </source>
</evidence>
<dbReference type="InParanoid" id="A0A1X2H070"/>
<sequence>MAGRSTATRTHLRAAAAPADCTACLSRFPMSILRAFIMGHEEELTFRVPSVPLPRTVSVPARTAAPSCIHPDTQKTCRTAAALSCAPVTEPTSTNGSRSAASLVTEAQKARADRAAAARIAACTSAGASGMLSGTTRVLSGAARATSGGNGASSSAGWASPVVSTVVR</sequence>
<dbReference type="AlphaFoldDB" id="A0A1X2H070"/>
<dbReference type="Proteomes" id="UP000242180">
    <property type="component" value="Unassembled WGS sequence"/>
</dbReference>
<reference evidence="2 3" key="1">
    <citation type="submission" date="2016-07" db="EMBL/GenBank/DDBJ databases">
        <title>Pervasive Adenine N6-methylation of Active Genes in Fungi.</title>
        <authorList>
            <consortium name="DOE Joint Genome Institute"/>
            <person name="Mondo S.J."/>
            <person name="Dannebaum R.O."/>
            <person name="Kuo R.C."/>
            <person name="Labutti K."/>
            <person name="Haridas S."/>
            <person name="Kuo A."/>
            <person name="Salamov A."/>
            <person name="Ahrendt S.R."/>
            <person name="Lipzen A."/>
            <person name="Sullivan W."/>
            <person name="Andreopoulos W.B."/>
            <person name="Clum A."/>
            <person name="Lindquist E."/>
            <person name="Daum C."/>
            <person name="Ramamoorthy G.K."/>
            <person name="Gryganskyi A."/>
            <person name="Culley D."/>
            <person name="Magnuson J.K."/>
            <person name="James T.Y."/>
            <person name="O'Malley M.A."/>
            <person name="Stajich J.E."/>
            <person name="Spatafora J.W."/>
            <person name="Visel A."/>
            <person name="Grigoriev I.V."/>
        </authorList>
    </citation>
    <scope>NUCLEOTIDE SEQUENCE [LARGE SCALE GENOMIC DNA]</scope>
    <source>
        <strain evidence="2 3">NRRL 2496</strain>
    </source>
</reference>
<keyword evidence="3" id="KW-1185">Reference proteome</keyword>
<proteinExistence type="predicted"/>
<name>A0A1X2H070_SYNRA</name>
<evidence type="ECO:0000313" key="3">
    <source>
        <dbReference type="Proteomes" id="UP000242180"/>
    </source>
</evidence>
<gene>
    <name evidence="2" type="ORF">BCR43DRAFT_508957</name>
</gene>
<feature type="region of interest" description="Disordered" evidence="1">
    <location>
        <begin position="143"/>
        <end position="168"/>
    </location>
</feature>
<evidence type="ECO:0000256" key="1">
    <source>
        <dbReference type="SAM" id="MobiDB-lite"/>
    </source>
</evidence>
<accession>A0A1X2H070</accession>